<feature type="transmembrane region" description="Helical" evidence="1">
    <location>
        <begin position="30"/>
        <end position="49"/>
    </location>
</feature>
<dbReference type="KEGG" id="saqi:AXG55_13850"/>
<dbReference type="AlphaFoldDB" id="A0A1L4D3Z1"/>
<dbReference type="EMBL" id="CP017834">
    <property type="protein sequence ID" value="APJ04918.1"/>
    <property type="molecule type" value="Genomic_DNA"/>
</dbReference>
<dbReference type="OrthoDB" id="5294363at2"/>
<gene>
    <name evidence="2" type="ORF">AXG55_13850</name>
</gene>
<evidence type="ECO:0000313" key="2">
    <source>
        <dbReference type="EMBL" id="APJ04918.1"/>
    </source>
</evidence>
<proteinExistence type="predicted"/>
<evidence type="ECO:0000313" key="3">
    <source>
        <dbReference type="Proteomes" id="UP000184731"/>
    </source>
</evidence>
<name>A0A1L4D3Z1_9BACT</name>
<accession>A0A1L4D3Z1</accession>
<reference evidence="2 3" key="1">
    <citation type="submission" date="2016-10" db="EMBL/GenBank/DDBJ databases">
        <title>Silvanigrella aquatica sp. nov., isolated from a freshwater lake located in the Black Forest, Germany, description of Silvanigrellaceae fam. nov., Silvanigrellales ord. nov., reclassification of the order Bdellovibrionales in the class Oligoflexia, reclassification of the families Bacteriovoracaceae and Halobacteriovoraceae in the new order Bacteriovoracales ord. nov., and reclassification of the family Pseudobacteriovoracaceae in the order Oligoflexiales.</title>
        <authorList>
            <person name="Hahn M.W."/>
            <person name="Schmidt J."/>
            <person name="Koll U."/>
            <person name="Rohde M."/>
            <person name="Verbag S."/>
            <person name="Pitt A."/>
            <person name="Nakai R."/>
            <person name="Naganuma T."/>
            <person name="Lang E."/>
        </authorList>
    </citation>
    <scope>NUCLEOTIDE SEQUENCE [LARGE SCALE GENOMIC DNA]</scope>
    <source>
        <strain evidence="2 3">MWH-Nonnen-W8red</strain>
    </source>
</reference>
<dbReference type="STRING" id="1915309.AXG55_13850"/>
<keyword evidence="3" id="KW-1185">Reference proteome</keyword>
<sequence length="180" mass="21533">MFTFATKKFGVWKEERASNVIRYEINSRQIIFALGMAAFMSWISFIIAIKVREEFYMIESAPHSYMKLNSLKILDTEFFFNERKSAITIFITLDKNNNIKIVFDSGKSFIIPFQAAEFLDYFEERRQNIMLTSMLMRIEDRSISRIKIWPDKNINFKNIRYIIKIFSQFGYDDFDIAVER</sequence>
<keyword evidence="1" id="KW-0472">Membrane</keyword>
<protein>
    <submittedName>
        <fullName evidence="2">Uncharacterized protein</fullName>
    </submittedName>
</protein>
<keyword evidence="1" id="KW-0812">Transmembrane</keyword>
<keyword evidence="1" id="KW-1133">Transmembrane helix</keyword>
<dbReference type="Proteomes" id="UP000184731">
    <property type="component" value="Chromosome"/>
</dbReference>
<organism evidence="2 3">
    <name type="scientific">Silvanigrella aquatica</name>
    <dbReference type="NCBI Taxonomy" id="1915309"/>
    <lineage>
        <taxon>Bacteria</taxon>
        <taxon>Pseudomonadati</taxon>
        <taxon>Bdellovibrionota</taxon>
        <taxon>Oligoflexia</taxon>
        <taxon>Silvanigrellales</taxon>
        <taxon>Silvanigrellaceae</taxon>
        <taxon>Silvanigrella</taxon>
    </lineage>
</organism>
<dbReference type="RefSeq" id="WP_148698677.1">
    <property type="nucleotide sequence ID" value="NZ_CP017834.1"/>
</dbReference>
<evidence type="ECO:0000256" key="1">
    <source>
        <dbReference type="SAM" id="Phobius"/>
    </source>
</evidence>